<keyword evidence="1" id="KW-0732">Signal</keyword>
<comment type="caution">
    <text evidence="2">The sequence shown here is derived from an EMBL/GenBank/DDBJ whole genome shotgun (WGS) entry which is preliminary data.</text>
</comment>
<evidence type="ECO:0000313" key="3">
    <source>
        <dbReference type="Proteomes" id="UP001595615"/>
    </source>
</evidence>
<reference evidence="3" key="1">
    <citation type="journal article" date="2019" name="Int. J. Syst. Evol. Microbiol.">
        <title>The Global Catalogue of Microorganisms (GCM) 10K type strain sequencing project: providing services to taxonomists for standard genome sequencing and annotation.</title>
        <authorList>
            <consortium name="The Broad Institute Genomics Platform"/>
            <consortium name="The Broad Institute Genome Sequencing Center for Infectious Disease"/>
            <person name="Wu L."/>
            <person name="Ma J."/>
        </authorList>
    </citation>
    <scope>NUCLEOTIDE SEQUENCE [LARGE SCALE GENOMIC DNA]</scope>
    <source>
        <strain evidence="3">KCTC 42644</strain>
    </source>
</reference>
<evidence type="ECO:0000256" key="1">
    <source>
        <dbReference type="SAM" id="SignalP"/>
    </source>
</evidence>
<dbReference type="RefSeq" id="WP_380862072.1">
    <property type="nucleotide sequence ID" value="NZ_JBHRXV010000011.1"/>
</dbReference>
<keyword evidence="3" id="KW-1185">Reference proteome</keyword>
<dbReference type="Proteomes" id="UP001595615">
    <property type="component" value="Unassembled WGS sequence"/>
</dbReference>
<feature type="chain" id="PRO_5046909843" evidence="1">
    <location>
        <begin position="22"/>
        <end position="138"/>
    </location>
</feature>
<feature type="signal peptide" evidence="1">
    <location>
        <begin position="1"/>
        <end position="21"/>
    </location>
</feature>
<evidence type="ECO:0000313" key="2">
    <source>
        <dbReference type="EMBL" id="MFC3713510.1"/>
    </source>
</evidence>
<gene>
    <name evidence="2" type="ORF">ACFOMD_13075</name>
</gene>
<accession>A0ABV7XDH6</accession>
<proteinExistence type="predicted"/>
<dbReference type="Pfam" id="PF12276">
    <property type="entry name" value="DUF3617"/>
    <property type="match status" value="1"/>
</dbReference>
<dbReference type="InterPro" id="IPR022061">
    <property type="entry name" value="DUF3617"/>
</dbReference>
<protein>
    <submittedName>
        <fullName evidence="2">DUF3617 domain-containing protein</fullName>
    </submittedName>
</protein>
<dbReference type="EMBL" id="JBHRXV010000011">
    <property type="protein sequence ID" value="MFC3713510.1"/>
    <property type="molecule type" value="Genomic_DNA"/>
</dbReference>
<organism evidence="2 3">
    <name type="scientific">Sphingoaurantiacus capsulatus</name>
    <dbReference type="NCBI Taxonomy" id="1771310"/>
    <lineage>
        <taxon>Bacteria</taxon>
        <taxon>Pseudomonadati</taxon>
        <taxon>Pseudomonadota</taxon>
        <taxon>Alphaproteobacteria</taxon>
        <taxon>Sphingomonadales</taxon>
        <taxon>Sphingosinicellaceae</taxon>
        <taxon>Sphingoaurantiacus</taxon>
    </lineage>
</organism>
<name>A0ABV7XDH6_9SPHN</name>
<sequence length="138" mass="14548">MRRKLLLTLIPLGLLAAAAPAPSLKLFGSGFEAGQWKMTPLDSDAQARDPNGAAQCFASPEALIHAGNSSAGGADCGYTVVEDGDDRATVTYSCKGKGNGRTTIRREGTGYLVFAQGIDGREPYEMRSRYERTGACAS</sequence>